<dbReference type="Pfam" id="PF00263">
    <property type="entry name" value="Secretin"/>
    <property type="match status" value="1"/>
</dbReference>
<proteinExistence type="inferred from homology"/>
<dbReference type="InterPro" id="IPR001775">
    <property type="entry name" value="GspD/PilQ"/>
</dbReference>
<evidence type="ECO:0000313" key="5">
    <source>
        <dbReference type="Proteomes" id="UP000483035"/>
    </source>
</evidence>
<feature type="signal peptide" evidence="2">
    <location>
        <begin position="1"/>
        <end position="23"/>
    </location>
</feature>
<gene>
    <name evidence="4" type="ORF">GR212_03570</name>
</gene>
<dbReference type="PROSITE" id="PS50914">
    <property type="entry name" value="BON"/>
    <property type="match status" value="1"/>
</dbReference>
<dbReference type="Proteomes" id="UP000483035">
    <property type="component" value="Unassembled WGS sequence"/>
</dbReference>
<dbReference type="PANTHER" id="PTHR30332">
    <property type="entry name" value="PROBABLE GENERAL SECRETION PATHWAY PROTEIN D"/>
    <property type="match status" value="1"/>
</dbReference>
<dbReference type="Pfam" id="PF04972">
    <property type="entry name" value="BON"/>
    <property type="match status" value="1"/>
</dbReference>
<dbReference type="InterPro" id="IPR050810">
    <property type="entry name" value="Bact_Secretion_Sys_Channel"/>
</dbReference>
<evidence type="ECO:0000256" key="1">
    <source>
        <dbReference type="RuleBase" id="RU004003"/>
    </source>
</evidence>
<comment type="similarity">
    <text evidence="1">Belongs to the bacterial secretin family.</text>
</comment>
<reference evidence="4 5" key="1">
    <citation type="submission" date="2019-12" db="EMBL/GenBank/DDBJ databases">
        <title>Rhizobium genotypes associated with high levels of biological nitrogen fixation by grain legumes in a temperate-maritime cropping system.</title>
        <authorList>
            <person name="Maluk M."/>
            <person name="Francesc Ferrando Molina F."/>
            <person name="Lopez Del Egido L."/>
            <person name="Lafos M."/>
            <person name="Langarica-Fuentes A."/>
            <person name="Gebre Yohannes G."/>
            <person name="Young M.W."/>
            <person name="Martin P."/>
            <person name="Gantlett R."/>
            <person name="Kenicer G."/>
            <person name="Hawes C."/>
            <person name="Begg G.S."/>
            <person name="Quilliam R.S."/>
            <person name="Squire G.R."/>
            <person name="Poole P.S."/>
            <person name="Young P.W."/>
            <person name="Iannetta P.M."/>
            <person name="James E.K."/>
        </authorList>
    </citation>
    <scope>NUCLEOTIDE SEQUENCE [LARGE SCALE GENOMIC DNA]</scope>
    <source>
        <strain evidence="4 5">JHI1118</strain>
    </source>
</reference>
<dbReference type="PRINTS" id="PR00811">
    <property type="entry name" value="BCTERIALGSPD"/>
</dbReference>
<dbReference type="GO" id="GO:0009306">
    <property type="term" value="P:protein secretion"/>
    <property type="evidence" value="ECO:0007669"/>
    <property type="project" value="InterPro"/>
</dbReference>
<sequence>MFKTSRKASLPLAAALSFSVAFAGLPLAGLPAFLHMPSAFAGGSDSIVTIAGLGSKRTLKLGLNKALVVDLPADAHDILVSDPKMADAVTRTSRRIYLFGKTVGQTNIFVFGADGKEIVSLDLQIERDIAGLQDNIKRFIPDSDINVEIISDNIVLTGMVRTPQDSIRAQQLAEAFLKGGEATTRTETASGSGGTDSVALFAEGRQTSQIVNMLQIEGEDQVTLKVTVAEIKRSVLKQIGFDNLVSNSSGLGVAQLGNIGNTGTINSLGVNGDPTNATGAGGLSTLFKYALGKYNISTYLNALEQAGAVRTLAEPTLTAISGQAATFNSGGQTLYSTTDKDGNTTITPYTYGISLAFTPVVLAGGRISLHVQTQVSEPVASSSVPTYNNRAANTSVELPSGGSIALAGLLSDNVQQSTSGTPGASKIPILGALFRQKSFQRDESELVIIATPYLVRPVARDKLARPDDNFSPTNDAGIFFMNRVNKIYGRRDGPPVADADFHGTVGFIYK</sequence>
<evidence type="ECO:0000313" key="4">
    <source>
        <dbReference type="EMBL" id="NEI68639.1"/>
    </source>
</evidence>
<feature type="domain" description="BON" evidence="3">
    <location>
        <begin position="121"/>
        <end position="191"/>
    </location>
</feature>
<dbReference type="AlphaFoldDB" id="A0A6L9TZF1"/>
<accession>A0A6L9TZF1</accession>
<dbReference type="PANTHER" id="PTHR30332:SF17">
    <property type="entry name" value="TYPE IV PILIATION SYSTEM PROTEIN DR_0774-RELATED"/>
    <property type="match status" value="1"/>
</dbReference>
<dbReference type="Pfam" id="PF13629">
    <property type="entry name" value="T2SS-T3SS_pil_N"/>
    <property type="match status" value="1"/>
</dbReference>
<comment type="caution">
    <text evidence="4">The sequence shown here is derived from an EMBL/GenBank/DDBJ whole genome shotgun (WGS) entry which is preliminary data.</text>
</comment>
<dbReference type="InterPro" id="IPR004846">
    <property type="entry name" value="T2SS/T3SS_dom"/>
</dbReference>
<keyword evidence="2" id="KW-0732">Signal</keyword>
<evidence type="ECO:0000259" key="3">
    <source>
        <dbReference type="PROSITE" id="PS50914"/>
    </source>
</evidence>
<protein>
    <submittedName>
        <fullName evidence="4">BON domain-containing protein</fullName>
    </submittedName>
</protein>
<dbReference type="EMBL" id="WUEY01000001">
    <property type="protein sequence ID" value="NEI68639.1"/>
    <property type="molecule type" value="Genomic_DNA"/>
</dbReference>
<name>A0A6L9TZF1_9HYPH</name>
<organism evidence="4 5">
    <name type="scientific">Rhizobium lusitanum</name>
    <dbReference type="NCBI Taxonomy" id="293958"/>
    <lineage>
        <taxon>Bacteria</taxon>
        <taxon>Pseudomonadati</taxon>
        <taxon>Pseudomonadota</taxon>
        <taxon>Alphaproteobacteria</taxon>
        <taxon>Hyphomicrobiales</taxon>
        <taxon>Rhizobiaceae</taxon>
        <taxon>Rhizobium/Agrobacterium group</taxon>
        <taxon>Rhizobium</taxon>
    </lineage>
</organism>
<dbReference type="GO" id="GO:0015627">
    <property type="term" value="C:type II protein secretion system complex"/>
    <property type="evidence" value="ECO:0007669"/>
    <property type="project" value="TreeGrafter"/>
</dbReference>
<dbReference type="InterPro" id="IPR032789">
    <property type="entry name" value="T2SS-T3SS_pil_N"/>
</dbReference>
<evidence type="ECO:0000256" key="2">
    <source>
        <dbReference type="SAM" id="SignalP"/>
    </source>
</evidence>
<dbReference type="InterPro" id="IPR007055">
    <property type="entry name" value="BON_dom"/>
</dbReference>
<feature type="chain" id="PRO_5026660649" evidence="2">
    <location>
        <begin position="24"/>
        <end position="510"/>
    </location>
</feature>
<dbReference type="RefSeq" id="WP_163985061.1">
    <property type="nucleotide sequence ID" value="NZ_WUEY01000001.1"/>
</dbReference>